<dbReference type="PANTHER" id="PTHR47204:SF1">
    <property type="entry name" value="RIBONUCLEASE H2 SUBUNIT C"/>
    <property type="match status" value="1"/>
</dbReference>
<accession>A0A8V0X7W0</accession>
<dbReference type="OrthoDB" id="5950063at2759"/>
<dbReference type="AlphaFoldDB" id="A0A8V0X7W0"/>
<evidence type="ECO:0000256" key="1">
    <source>
        <dbReference type="SAM" id="MobiDB-lite"/>
    </source>
</evidence>
<keyword evidence="3" id="KW-1185">Reference proteome</keyword>
<dbReference type="Proteomes" id="UP000000539">
    <property type="component" value="Unassembled WGS sequence"/>
</dbReference>
<dbReference type="GO" id="GO:0006401">
    <property type="term" value="P:RNA catabolic process"/>
    <property type="evidence" value="ECO:0007669"/>
    <property type="project" value="InterPro"/>
</dbReference>
<name>A0A8V0X7W0_CHICK</name>
<dbReference type="InterPro" id="IPR013924">
    <property type="entry name" value="RNase_H2_suC"/>
</dbReference>
<reference evidence="2" key="2">
    <citation type="submission" date="2025-09" db="UniProtKB">
        <authorList>
            <consortium name="Ensembl"/>
        </authorList>
    </citation>
    <scope>IDENTIFICATION</scope>
    <source>
        <strain evidence="2">broiler</strain>
    </source>
</reference>
<dbReference type="Gene3D" id="2.40.128.680">
    <property type="match status" value="1"/>
</dbReference>
<feature type="region of interest" description="Disordered" evidence="1">
    <location>
        <begin position="59"/>
        <end position="82"/>
    </location>
</feature>
<dbReference type="GO" id="GO:0032299">
    <property type="term" value="C:ribonuclease H2 complex"/>
    <property type="evidence" value="ECO:0007669"/>
    <property type="project" value="InterPro"/>
</dbReference>
<gene>
    <name evidence="2" type="primary">TMEM223</name>
</gene>
<dbReference type="Pfam" id="PF08615">
    <property type="entry name" value="RNase_H2_suC"/>
    <property type="match status" value="1"/>
</dbReference>
<organism evidence="2 3">
    <name type="scientific">Gallus gallus</name>
    <name type="common">Chicken</name>
    <dbReference type="NCBI Taxonomy" id="9031"/>
    <lineage>
        <taxon>Eukaryota</taxon>
        <taxon>Metazoa</taxon>
        <taxon>Chordata</taxon>
        <taxon>Craniata</taxon>
        <taxon>Vertebrata</taxon>
        <taxon>Euteleostomi</taxon>
        <taxon>Archelosauria</taxon>
        <taxon>Archosauria</taxon>
        <taxon>Dinosauria</taxon>
        <taxon>Saurischia</taxon>
        <taxon>Theropoda</taxon>
        <taxon>Coelurosauria</taxon>
        <taxon>Aves</taxon>
        <taxon>Neognathae</taxon>
        <taxon>Galloanserae</taxon>
        <taxon>Galliformes</taxon>
        <taxon>Phasianidae</taxon>
        <taxon>Phasianinae</taxon>
        <taxon>Gallus</taxon>
    </lineage>
</organism>
<dbReference type="Ensembl" id="ENSGALT00010002987.1">
    <property type="protein sequence ID" value="ENSGALP00010001533.1"/>
    <property type="gene ID" value="ENSGALG00010001291.1"/>
</dbReference>
<dbReference type="FunCoup" id="A0A8V0X7W0">
    <property type="interactions" value="261"/>
</dbReference>
<evidence type="ECO:0000313" key="2">
    <source>
        <dbReference type="Ensembl" id="ENSGALP00010001533.1"/>
    </source>
</evidence>
<evidence type="ECO:0000313" key="3">
    <source>
        <dbReference type="Proteomes" id="UP000000539"/>
    </source>
</evidence>
<reference evidence="2" key="1">
    <citation type="submission" date="2025-08" db="UniProtKB">
        <authorList>
            <consortium name="Ensembl"/>
        </authorList>
    </citation>
    <scope>IDENTIFICATION</scope>
    <source>
        <strain evidence="2">broiler</strain>
    </source>
</reference>
<protein>
    <submittedName>
        <fullName evidence="2">Transmembrane protein 223</fullName>
    </submittedName>
</protein>
<dbReference type="PANTHER" id="PTHR47204">
    <property type="entry name" value="OS02G0168900 PROTEIN"/>
    <property type="match status" value="1"/>
</dbReference>
<sequence>MATLIRVPAIPEENRAVRAQLLPCSIRYRGPAPVRAFLRARPGPDGELWASFRGRRLGGRERPLPHGYQGGILQRSPPSSLDSDLQEVTVTATFGAITEWEADSVPPPQGGLAHALQWGPLAQAIHSPVPDDSEEEAEPR</sequence>
<dbReference type="GeneTree" id="ENSGT00960000192922"/>
<proteinExistence type="predicted"/>